<reference evidence="2 3" key="1">
    <citation type="submission" date="2016-09" db="EMBL/GenBank/DDBJ databases">
        <title>Bacillus aquimaris SAMM genome sequence reveals colonization and biosurfactant production capacities.</title>
        <authorList>
            <person name="Waghmode S.R."/>
            <person name="Suryavanshi M.V."/>
        </authorList>
    </citation>
    <scope>NUCLEOTIDE SEQUENCE [LARGE SCALE GENOMIC DNA]</scope>
    <source>
        <strain evidence="2 3">SAMM</strain>
    </source>
</reference>
<gene>
    <name evidence="2" type="ORF">BHE18_14245</name>
</gene>
<evidence type="ECO:0000256" key="1">
    <source>
        <dbReference type="SAM" id="MobiDB-lite"/>
    </source>
</evidence>
<accession>A0A1J6W6E6</accession>
<dbReference type="EMBL" id="MINN01000011">
    <property type="protein sequence ID" value="OIU73221.1"/>
    <property type="molecule type" value="Genomic_DNA"/>
</dbReference>
<protein>
    <submittedName>
        <fullName evidence="2">Uncharacterized protein</fullName>
    </submittedName>
</protein>
<feature type="region of interest" description="Disordered" evidence="1">
    <location>
        <begin position="26"/>
        <end position="47"/>
    </location>
</feature>
<organism evidence="2 3">
    <name type="scientific">Rossellomorea aquimaris</name>
    <dbReference type="NCBI Taxonomy" id="189382"/>
    <lineage>
        <taxon>Bacteria</taxon>
        <taxon>Bacillati</taxon>
        <taxon>Bacillota</taxon>
        <taxon>Bacilli</taxon>
        <taxon>Bacillales</taxon>
        <taxon>Bacillaceae</taxon>
        <taxon>Rossellomorea</taxon>
    </lineage>
</organism>
<comment type="caution">
    <text evidence="2">The sequence shown here is derived from an EMBL/GenBank/DDBJ whole genome shotgun (WGS) entry which is preliminary data.</text>
</comment>
<evidence type="ECO:0000313" key="3">
    <source>
        <dbReference type="Proteomes" id="UP000182062"/>
    </source>
</evidence>
<dbReference type="Proteomes" id="UP000182062">
    <property type="component" value="Unassembled WGS sequence"/>
</dbReference>
<keyword evidence="3" id="KW-1185">Reference proteome</keyword>
<name>A0A1J6W6E6_9BACI</name>
<proteinExistence type="predicted"/>
<evidence type="ECO:0000313" key="2">
    <source>
        <dbReference type="EMBL" id="OIU73221.1"/>
    </source>
</evidence>
<sequence length="77" mass="8728">MRRVQLGGLRGTCHKPLNKAFLISNPQERSDEEAHGSPAESEVFHGNQLRNEKPAKEKHILQKILSIYPLLIFILLA</sequence>
<dbReference type="AlphaFoldDB" id="A0A1J6W6E6"/>